<evidence type="ECO:0000256" key="7">
    <source>
        <dbReference type="SAM" id="Phobius"/>
    </source>
</evidence>
<comment type="caution">
    <text evidence="9">The sequence shown here is derived from an EMBL/GenBank/DDBJ whole genome shotgun (WGS) entry which is preliminary data.</text>
</comment>
<dbReference type="Pfam" id="PF02554">
    <property type="entry name" value="CstA"/>
    <property type="match status" value="2"/>
</dbReference>
<reference evidence="9" key="1">
    <citation type="journal article" date="2013" name="Environ. Microbiol.">
        <title>Microbiota from the distal guts of lean and obese adolescents exhibit partial functional redundancy besides clear differences in community structure.</title>
        <authorList>
            <person name="Ferrer M."/>
            <person name="Ruiz A."/>
            <person name="Lanza F."/>
            <person name="Haange S.B."/>
            <person name="Oberbach A."/>
            <person name="Till H."/>
            <person name="Bargiela R."/>
            <person name="Campoy C."/>
            <person name="Segura M.T."/>
            <person name="Richter M."/>
            <person name="von Bergen M."/>
            <person name="Seifert J."/>
            <person name="Suarez A."/>
        </authorList>
    </citation>
    <scope>NUCLEOTIDE SEQUENCE</scope>
</reference>
<feature type="domain" description="CstA N-terminal" evidence="8">
    <location>
        <begin position="13"/>
        <end position="55"/>
    </location>
</feature>
<comment type="subcellular location">
    <subcellularLocation>
        <location evidence="1">Cell membrane</location>
        <topology evidence="1">Multi-pass membrane protein</topology>
    </subcellularLocation>
</comment>
<evidence type="ECO:0000256" key="3">
    <source>
        <dbReference type="ARBA" id="ARBA00022692"/>
    </source>
</evidence>
<feature type="transmembrane region" description="Helical" evidence="7">
    <location>
        <begin position="170"/>
        <end position="188"/>
    </location>
</feature>
<keyword evidence="2" id="KW-1003">Cell membrane</keyword>
<feature type="transmembrane region" description="Helical" evidence="7">
    <location>
        <begin position="80"/>
        <end position="105"/>
    </location>
</feature>
<gene>
    <name evidence="9" type="ORF">LEA_09648</name>
</gene>
<dbReference type="InterPro" id="IPR003706">
    <property type="entry name" value="CstA_N"/>
</dbReference>
<feature type="domain" description="CstA N-terminal" evidence="8">
    <location>
        <begin position="61"/>
        <end position="211"/>
    </location>
</feature>
<feature type="transmembrane region" description="Helical" evidence="7">
    <location>
        <begin position="143"/>
        <end position="164"/>
    </location>
</feature>
<evidence type="ECO:0000256" key="4">
    <source>
        <dbReference type="ARBA" id="ARBA00022989"/>
    </source>
</evidence>
<keyword evidence="3 7" id="KW-0812">Transmembrane</keyword>
<name>K1TAS5_9ZZZZ</name>
<dbReference type="PANTHER" id="PTHR30252">
    <property type="entry name" value="INNER MEMBRANE PEPTIDE TRANSPORTER"/>
    <property type="match status" value="1"/>
</dbReference>
<evidence type="ECO:0000256" key="1">
    <source>
        <dbReference type="ARBA" id="ARBA00004651"/>
    </source>
</evidence>
<feature type="transmembrane region" description="Helical" evidence="7">
    <location>
        <begin position="31"/>
        <end position="54"/>
    </location>
</feature>
<dbReference type="GO" id="GO:0005886">
    <property type="term" value="C:plasma membrane"/>
    <property type="evidence" value="ECO:0007669"/>
    <property type="project" value="UniProtKB-SubCell"/>
</dbReference>
<keyword evidence="4 7" id="KW-1133">Transmembrane helix</keyword>
<keyword evidence="5 7" id="KW-0472">Membrane</keyword>
<evidence type="ECO:0000256" key="5">
    <source>
        <dbReference type="ARBA" id="ARBA00023136"/>
    </source>
</evidence>
<proteinExistence type="predicted"/>
<feature type="non-terminal residue" evidence="9">
    <location>
        <position position="234"/>
    </location>
</feature>
<feature type="compositionally biased region" description="Low complexity" evidence="6">
    <location>
        <begin position="1"/>
        <end position="19"/>
    </location>
</feature>
<evidence type="ECO:0000313" key="9">
    <source>
        <dbReference type="EMBL" id="EKC66768.1"/>
    </source>
</evidence>
<evidence type="ECO:0000256" key="2">
    <source>
        <dbReference type="ARBA" id="ARBA00022475"/>
    </source>
</evidence>
<organism evidence="9">
    <name type="scientific">human gut metagenome</name>
    <dbReference type="NCBI Taxonomy" id="408170"/>
    <lineage>
        <taxon>unclassified sequences</taxon>
        <taxon>metagenomes</taxon>
        <taxon>organismal metagenomes</taxon>
    </lineage>
</organism>
<feature type="region of interest" description="Disordered" evidence="6">
    <location>
        <begin position="1"/>
        <end position="20"/>
    </location>
</feature>
<dbReference type="GO" id="GO:0009267">
    <property type="term" value="P:cellular response to starvation"/>
    <property type="evidence" value="ECO:0007669"/>
    <property type="project" value="InterPro"/>
</dbReference>
<evidence type="ECO:0000256" key="6">
    <source>
        <dbReference type="SAM" id="MobiDB-lite"/>
    </source>
</evidence>
<dbReference type="InterPro" id="IPR051605">
    <property type="entry name" value="CstA"/>
</dbReference>
<evidence type="ECO:0000259" key="8">
    <source>
        <dbReference type="Pfam" id="PF02554"/>
    </source>
</evidence>
<sequence length="234" mass="24762">MPAVPSPASTPSVGSGTTAKQLNNEKDAQPIAYGGMLIECVLALVSLCAVAYIWQDYKAGTTVTPTVVFATGLSQMLGKIFGSGAVSVTYTLMVLAVSVFCLTSLDTATRLARYMFQEFWLKPGEKAGDPTVTGARKVLCNPYVSTAITVVLGIALGMTGYAKIWPLFGAANQLLAGLGLLAVAAWLGKMGRNNKMFYFPMIFMILVTLTSLVFTIKSQITAIIAGSTGVAWCY</sequence>
<dbReference type="EMBL" id="AJWY01006468">
    <property type="protein sequence ID" value="EKC66768.1"/>
    <property type="molecule type" value="Genomic_DNA"/>
</dbReference>
<accession>K1TAS5</accession>
<protein>
    <submittedName>
        <fullName evidence="9">Carbon starvation protein CstA</fullName>
    </submittedName>
</protein>
<feature type="transmembrane region" description="Helical" evidence="7">
    <location>
        <begin position="197"/>
        <end position="216"/>
    </location>
</feature>
<dbReference type="PANTHER" id="PTHR30252:SF0">
    <property type="entry name" value="PEPTIDE TRANSPORTER CSTA"/>
    <property type="match status" value="1"/>
</dbReference>
<dbReference type="AlphaFoldDB" id="K1TAS5"/>